<name>A0A3A9JCQ8_9PROT</name>
<dbReference type="AlphaFoldDB" id="A0A3A9JCQ8"/>
<sequence>MEWLAQWPVAVALRQSALAYPLVNAAHILGIGLLLGSIATLDLRMLGLFRAAPLAVLAPPLWRMAGCGLGLAAAMGFLLFSTRPAAYLENPAFLLKLGLVGLGLLNVLALHLNPGWKRALAGTNEAGAGLRLPALISLLAWTGALLAGRWIGFLF</sequence>
<keyword evidence="1" id="KW-0472">Membrane</keyword>
<keyword evidence="1" id="KW-0812">Transmembrane</keyword>
<reference evidence="2 5" key="1">
    <citation type="submission" date="2018-09" db="EMBL/GenBank/DDBJ databases">
        <title>Roseomonas sp. nov., isolated from feces of Tibetan antelopes in the Qinghai-Tibet plateau, China.</title>
        <authorList>
            <person name="Tian Z."/>
        </authorList>
    </citation>
    <scope>NUCLEOTIDE SEQUENCE [LARGE SCALE GENOMIC DNA]</scope>
    <source>
        <strain evidence="3 4">Z23</strain>
        <strain evidence="2 5">Z24</strain>
    </source>
</reference>
<dbReference type="InParanoid" id="A0A3A9JCQ8"/>
<dbReference type="OrthoDB" id="118399at2"/>
<dbReference type="Proteomes" id="UP000278036">
    <property type="component" value="Unassembled WGS sequence"/>
</dbReference>
<feature type="transmembrane region" description="Helical" evidence="1">
    <location>
        <begin position="92"/>
        <end position="112"/>
    </location>
</feature>
<evidence type="ECO:0000313" key="2">
    <source>
        <dbReference type="EMBL" id="RKK01406.1"/>
    </source>
</evidence>
<dbReference type="Proteomes" id="UP000274097">
    <property type="component" value="Unassembled WGS sequence"/>
</dbReference>
<gene>
    <name evidence="2" type="ORF">D6Z83_25160</name>
    <name evidence="3" type="ORF">EBE87_09840</name>
</gene>
<dbReference type="EMBL" id="RAQU01000278">
    <property type="protein sequence ID" value="RKK01406.1"/>
    <property type="molecule type" value="Genomic_DNA"/>
</dbReference>
<accession>A0A3A9JCQ8</accession>
<protein>
    <submittedName>
        <fullName evidence="2">DUF2214 domain-containing protein</fullName>
    </submittedName>
</protein>
<keyword evidence="4" id="KW-1185">Reference proteome</keyword>
<feature type="transmembrane region" description="Helical" evidence="1">
    <location>
        <begin position="61"/>
        <end position="80"/>
    </location>
</feature>
<feature type="transmembrane region" description="Helical" evidence="1">
    <location>
        <begin position="132"/>
        <end position="152"/>
    </location>
</feature>
<dbReference type="EMBL" id="RFLX01000005">
    <property type="protein sequence ID" value="RMI25424.1"/>
    <property type="molecule type" value="Genomic_DNA"/>
</dbReference>
<evidence type="ECO:0000256" key="1">
    <source>
        <dbReference type="SAM" id="Phobius"/>
    </source>
</evidence>
<evidence type="ECO:0000313" key="4">
    <source>
        <dbReference type="Proteomes" id="UP000274097"/>
    </source>
</evidence>
<evidence type="ECO:0000313" key="5">
    <source>
        <dbReference type="Proteomes" id="UP000278036"/>
    </source>
</evidence>
<comment type="caution">
    <text evidence="2">The sequence shown here is derived from an EMBL/GenBank/DDBJ whole genome shotgun (WGS) entry which is preliminary data.</text>
</comment>
<keyword evidence="1" id="KW-1133">Transmembrane helix</keyword>
<feature type="transmembrane region" description="Helical" evidence="1">
    <location>
        <begin position="29"/>
        <end position="49"/>
    </location>
</feature>
<proteinExistence type="predicted"/>
<organism evidence="2 5">
    <name type="scientific">Teichococcus wenyumeiae</name>
    <dbReference type="NCBI Taxonomy" id="2478470"/>
    <lineage>
        <taxon>Bacteria</taxon>
        <taxon>Pseudomonadati</taxon>
        <taxon>Pseudomonadota</taxon>
        <taxon>Alphaproteobacteria</taxon>
        <taxon>Acetobacterales</taxon>
        <taxon>Roseomonadaceae</taxon>
        <taxon>Roseomonas</taxon>
    </lineage>
</organism>
<dbReference type="RefSeq" id="WP_120640883.1">
    <property type="nucleotide sequence ID" value="NZ_RAQU01000278.1"/>
</dbReference>
<evidence type="ECO:0000313" key="3">
    <source>
        <dbReference type="EMBL" id="RMI25424.1"/>
    </source>
</evidence>